<accession>A0A1Y1S740</accession>
<organism evidence="2 3">
    <name type="scientific">Enterospora canceri</name>
    <dbReference type="NCBI Taxonomy" id="1081671"/>
    <lineage>
        <taxon>Eukaryota</taxon>
        <taxon>Fungi</taxon>
        <taxon>Fungi incertae sedis</taxon>
        <taxon>Microsporidia</taxon>
        <taxon>Enterocytozoonidae</taxon>
        <taxon>Enterospora</taxon>
    </lineage>
</organism>
<evidence type="ECO:0000256" key="1">
    <source>
        <dbReference type="SAM" id="MobiDB-lite"/>
    </source>
</evidence>
<dbReference type="VEuPathDB" id="MicrosporidiaDB:ECANGB1_1283"/>
<dbReference type="Proteomes" id="UP000192639">
    <property type="component" value="Unassembled WGS sequence"/>
</dbReference>
<comment type="caution">
    <text evidence="2">The sequence shown here is derived from an EMBL/GenBank/DDBJ whole genome shotgun (WGS) entry which is preliminary data.</text>
</comment>
<evidence type="ECO:0000313" key="3">
    <source>
        <dbReference type="Proteomes" id="UP000192639"/>
    </source>
</evidence>
<proteinExistence type="predicted"/>
<gene>
    <name evidence="2" type="ORF">ECANGB1_1283</name>
</gene>
<evidence type="ECO:0000313" key="2">
    <source>
        <dbReference type="EMBL" id="ORD93990.1"/>
    </source>
</evidence>
<dbReference type="AlphaFoldDB" id="A0A1Y1S740"/>
<feature type="region of interest" description="Disordered" evidence="1">
    <location>
        <begin position="35"/>
        <end position="73"/>
    </location>
</feature>
<reference evidence="2 3" key="1">
    <citation type="journal article" date="2017" name="Environ. Microbiol.">
        <title>Decay of the glycolytic pathway and adaptation to intranuclear parasitism within Enterocytozoonidae microsporidia.</title>
        <authorList>
            <person name="Wiredu Boakye D."/>
            <person name="Jaroenlak P."/>
            <person name="Prachumwat A."/>
            <person name="Williams T.A."/>
            <person name="Bateman K.S."/>
            <person name="Itsathitphaisarn O."/>
            <person name="Sritunyalucksana K."/>
            <person name="Paszkiewicz K.H."/>
            <person name="Moore K.A."/>
            <person name="Stentiford G.D."/>
            <person name="Williams B.A."/>
        </authorList>
    </citation>
    <scope>NUCLEOTIDE SEQUENCE [LARGE SCALE GENOMIC DNA]</scope>
    <source>
        <strain evidence="2 3">GB1</strain>
    </source>
</reference>
<name>A0A1Y1S740_9MICR</name>
<protein>
    <submittedName>
        <fullName evidence="2">Uncharacterized protein</fullName>
    </submittedName>
</protein>
<sequence length="73" mass="8872">MAQIFKNTDKCKLNDGHKEREFYKDPRAKIDGQYDKREALEPKMGEVKHKKERKREEAGYRAQTEEEVRRQFQ</sequence>
<keyword evidence="3" id="KW-1185">Reference proteome</keyword>
<dbReference type="EMBL" id="LWDP01000036">
    <property type="protein sequence ID" value="ORD93990.1"/>
    <property type="molecule type" value="Genomic_DNA"/>
</dbReference>